<dbReference type="PROSITE" id="PS50065">
    <property type="entry name" value="HMG_COA_REDUCTASE_4"/>
    <property type="match status" value="1"/>
</dbReference>
<sequence length="452" mass="46097">MLLSKLPLGAAALRVAQRRGAAALCSGALSDAAVLDKLASGQMAFHKLEAELGDPVRAMRLRREHLASTFGAGAHADAIRALPSDALDAAGFYGQVDGACCENVIGYVPLPVGTIGPYKIDGKAVYVPMATTEGALVASTHRGARAISASGGATTELLADGMTRAPALAMPSLKAAAELKRWLEDPASLDELNLAFKATSRFGRLLAVKVGIAGKYAHVRFKCFTGDAMGMNMVSKGVNKVVESILEKYPGTQLLGLSGNMCTDKKPSAINWIDGRGKSVAAEAILPASVVASVLKTTPAAVARLSVHKNLIGSALAGSIGGQNAHASNILTAIYLAAGQDPAQNVESSTCLTLCEEVPAATPGGESSLYVSCMMPSIEVGTVGGGTALAAQAACLGIMGVKGAGETPGANSQQLAKIVCASVMAGELSLLAALSVNHLVSAHMALGRRDRK</sequence>
<dbReference type="EMBL" id="JAGTXO010000062">
    <property type="protein sequence ID" value="KAG8457833.1"/>
    <property type="molecule type" value="Genomic_DNA"/>
</dbReference>
<comment type="similarity">
    <text evidence="1 4">Belongs to the HMG-CoA reductase family.</text>
</comment>
<dbReference type="InterPro" id="IPR009029">
    <property type="entry name" value="HMG_CoA_Rdtase_sub-bd_dom_sf"/>
</dbReference>
<dbReference type="SUPFAM" id="SSF56542">
    <property type="entry name" value="Substrate-binding domain of HMG-CoA reductase"/>
    <property type="match status" value="1"/>
</dbReference>
<comment type="pathway">
    <text evidence="4">Metabolic intermediate biosynthesis; (R)-mevalonate biosynthesis; (R)-mevalonate from acetyl-CoA: step 3/3.</text>
</comment>
<dbReference type="SUPFAM" id="SSF55035">
    <property type="entry name" value="NAD-binding domain of HMG-CoA reductase"/>
    <property type="match status" value="1"/>
</dbReference>
<dbReference type="PANTHER" id="PTHR10572">
    <property type="entry name" value="3-HYDROXY-3-METHYLGLUTARYL-COENZYME A REDUCTASE"/>
    <property type="match status" value="1"/>
</dbReference>
<dbReference type="PANTHER" id="PTHR10572:SF24">
    <property type="entry name" value="3-HYDROXY-3-METHYLGLUTARYL-COENZYME A REDUCTASE"/>
    <property type="match status" value="1"/>
</dbReference>
<dbReference type="Gene3D" id="3.90.770.10">
    <property type="entry name" value="3-hydroxy-3-methylglutaryl-coenzyme A Reductase, Chain A, domain 2"/>
    <property type="match status" value="1"/>
</dbReference>
<evidence type="ECO:0000256" key="4">
    <source>
        <dbReference type="RuleBase" id="RU361219"/>
    </source>
</evidence>
<dbReference type="OMA" id="FKWGFNI"/>
<dbReference type="InterPro" id="IPR023074">
    <property type="entry name" value="HMG_CoA_Rdtase_cat_sf"/>
</dbReference>
<dbReference type="PROSITE" id="PS00066">
    <property type="entry name" value="HMG_COA_REDUCTASE_1"/>
    <property type="match status" value="1"/>
</dbReference>
<dbReference type="InterPro" id="IPR009023">
    <property type="entry name" value="HMG_CoA_Rdtase_NAD(P)-bd_sf"/>
</dbReference>
<name>A0A8J5X2M1_DIALT</name>
<dbReference type="OrthoDB" id="310654at2759"/>
<dbReference type="PRINTS" id="PR00071">
    <property type="entry name" value="HMGCOARDTASE"/>
</dbReference>
<dbReference type="PROSITE" id="PS00318">
    <property type="entry name" value="HMG_COA_REDUCTASE_2"/>
    <property type="match status" value="1"/>
</dbReference>
<evidence type="ECO:0000256" key="1">
    <source>
        <dbReference type="ARBA" id="ARBA00007661"/>
    </source>
</evidence>
<dbReference type="Pfam" id="PF00368">
    <property type="entry name" value="HMG-CoA_red"/>
    <property type="match status" value="1"/>
</dbReference>
<gene>
    <name evidence="5" type="ORF">KFE25_005102</name>
</gene>
<evidence type="ECO:0000256" key="3">
    <source>
        <dbReference type="ARBA" id="ARBA00023002"/>
    </source>
</evidence>
<dbReference type="AlphaFoldDB" id="A0A8J5X2M1"/>
<reference evidence="5" key="1">
    <citation type="submission" date="2021-05" db="EMBL/GenBank/DDBJ databases">
        <title>The genome of the haptophyte Pavlova lutheri (Diacronema luteri, Pavlovales) - a model for lipid biosynthesis in eukaryotic algae.</title>
        <authorList>
            <person name="Hulatt C.J."/>
            <person name="Posewitz M.C."/>
        </authorList>
    </citation>
    <scope>NUCLEOTIDE SEQUENCE</scope>
    <source>
        <strain evidence="5">NIVA-4/92</strain>
    </source>
</reference>
<dbReference type="EC" id="1.1.1.34" evidence="4"/>
<dbReference type="NCBIfam" id="TIGR00533">
    <property type="entry name" value="HMG_CoA_R_NADP"/>
    <property type="match status" value="1"/>
</dbReference>
<dbReference type="GO" id="GO:0016126">
    <property type="term" value="P:sterol biosynthetic process"/>
    <property type="evidence" value="ECO:0007669"/>
    <property type="project" value="TreeGrafter"/>
</dbReference>
<comment type="catalytic activity">
    <reaction evidence="4">
        <text>(R)-mevalonate + 2 NADP(+) + CoA = (3S)-3-hydroxy-3-methylglutaryl-CoA + 2 NADPH + 2 H(+)</text>
        <dbReference type="Rhea" id="RHEA:15989"/>
        <dbReference type="ChEBI" id="CHEBI:15378"/>
        <dbReference type="ChEBI" id="CHEBI:36464"/>
        <dbReference type="ChEBI" id="CHEBI:43074"/>
        <dbReference type="ChEBI" id="CHEBI:57287"/>
        <dbReference type="ChEBI" id="CHEBI:57783"/>
        <dbReference type="ChEBI" id="CHEBI:58349"/>
        <dbReference type="EC" id="1.1.1.34"/>
    </reaction>
</comment>
<dbReference type="UniPathway" id="UPA00058">
    <property type="reaction ID" value="UER00103"/>
</dbReference>
<dbReference type="GO" id="GO:0004420">
    <property type="term" value="F:hydroxymethylglutaryl-CoA reductase (NADPH) activity"/>
    <property type="evidence" value="ECO:0007669"/>
    <property type="project" value="UniProtKB-EC"/>
</dbReference>
<dbReference type="GO" id="GO:0005789">
    <property type="term" value="C:endoplasmic reticulum membrane"/>
    <property type="evidence" value="ECO:0007669"/>
    <property type="project" value="UniProtKB-SubCell"/>
</dbReference>
<dbReference type="InterPro" id="IPR023282">
    <property type="entry name" value="HMG_CoA_Rdtase_N"/>
</dbReference>
<protein>
    <recommendedName>
        <fullName evidence="4">3-hydroxy-3-methylglutaryl coenzyme A reductase</fullName>
        <shortName evidence="4">HMG-CoA reductase</shortName>
        <ecNumber evidence="4">1.1.1.34</ecNumber>
    </recommendedName>
</protein>
<comment type="caution">
    <text evidence="5">The sequence shown here is derived from an EMBL/GenBank/DDBJ whole genome shotgun (WGS) entry which is preliminary data.</text>
</comment>
<dbReference type="InterPro" id="IPR023076">
    <property type="entry name" value="HMG_CoA_Rdtase_CS"/>
</dbReference>
<evidence type="ECO:0000313" key="5">
    <source>
        <dbReference type="EMBL" id="KAG8457833.1"/>
    </source>
</evidence>
<comment type="subcellular location">
    <subcellularLocation>
        <location evidence="4">Endoplasmic reticulum membrane</location>
        <topology evidence="4">Multi-pass membrane protein</topology>
    </subcellularLocation>
</comment>
<proteinExistence type="inferred from homology"/>
<evidence type="ECO:0000313" key="6">
    <source>
        <dbReference type="Proteomes" id="UP000751190"/>
    </source>
</evidence>
<organism evidence="5 6">
    <name type="scientific">Diacronema lutheri</name>
    <name type="common">Unicellular marine alga</name>
    <name type="synonym">Monochrysis lutheri</name>
    <dbReference type="NCBI Taxonomy" id="2081491"/>
    <lineage>
        <taxon>Eukaryota</taxon>
        <taxon>Haptista</taxon>
        <taxon>Haptophyta</taxon>
        <taxon>Pavlovophyceae</taxon>
        <taxon>Pavlovales</taxon>
        <taxon>Pavlovaceae</taxon>
        <taxon>Diacronema</taxon>
    </lineage>
</organism>
<keyword evidence="2 4" id="KW-0521">NADP</keyword>
<dbReference type="FunFam" id="3.30.70.420:FF:000001">
    <property type="entry name" value="3-hydroxy-3-methylglutaryl coenzyme A reductase"/>
    <property type="match status" value="1"/>
</dbReference>
<keyword evidence="6" id="KW-1185">Reference proteome</keyword>
<keyword evidence="3 4" id="KW-0560">Oxidoreductase</keyword>
<dbReference type="Gene3D" id="1.10.3270.10">
    <property type="entry name" value="HMGR, N-terminal domain"/>
    <property type="match status" value="1"/>
</dbReference>
<evidence type="ECO:0000256" key="2">
    <source>
        <dbReference type="ARBA" id="ARBA00022857"/>
    </source>
</evidence>
<dbReference type="Proteomes" id="UP000751190">
    <property type="component" value="Unassembled WGS sequence"/>
</dbReference>
<dbReference type="InterPro" id="IPR004554">
    <property type="entry name" value="HMG_CoA_Rdtase_eu_arc"/>
</dbReference>
<dbReference type="GO" id="GO:0015936">
    <property type="term" value="P:coenzyme A metabolic process"/>
    <property type="evidence" value="ECO:0007669"/>
    <property type="project" value="InterPro"/>
</dbReference>
<dbReference type="GO" id="GO:0005778">
    <property type="term" value="C:peroxisomal membrane"/>
    <property type="evidence" value="ECO:0007669"/>
    <property type="project" value="TreeGrafter"/>
</dbReference>
<accession>A0A8J5X2M1</accession>
<dbReference type="CDD" id="cd00643">
    <property type="entry name" value="HMG-CoA_reductase_classI"/>
    <property type="match status" value="1"/>
</dbReference>
<dbReference type="InterPro" id="IPR002202">
    <property type="entry name" value="HMG_CoA_Rdtase"/>
</dbReference>
<dbReference type="Gene3D" id="3.30.70.420">
    <property type="entry name" value="Hydroxymethylglutaryl-CoA reductase, class I/II, NAD/NADP-binding domain"/>
    <property type="match status" value="1"/>
</dbReference>
<keyword evidence="4" id="KW-0256">Endoplasmic reticulum</keyword>
<dbReference type="GO" id="GO:0008299">
    <property type="term" value="P:isoprenoid biosynthetic process"/>
    <property type="evidence" value="ECO:0007669"/>
    <property type="project" value="InterPro"/>
</dbReference>